<accession>V8QPJ2</accession>
<dbReference type="PANTHER" id="PTHR31793">
    <property type="entry name" value="4-HYDROXYBENZOYL-COA THIOESTERASE FAMILY MEMBER"/>
    <property type="match status" value="1"/>
</dbReference>
<dbReference type="STRING" id="1424334.W822_18545"/>
<dbReference type="AlphaFoldDB" id="V8QPJ2"/>
<dbReference type="HOGENOM" id="CLU_101141_2_2_4"/>
<name>V8QPJ2_9BURK</name>
<dbReference type="PANTHER" id="PTHR31793:SF24">
    <property type="entry name" value="LONG-CHAIN ACYL-COA THIOESTERASE FADM"/>
    <property type="match status" value="1"/>
</dbReference>
<dbReference type="InterPro" id="IPR050563">
    <property type="entry name" value="4-hydroxybenzoyl-CoA_TE"/>
</dbReference>
<dbReference type="Pfam" id="PF13279">
    <property type="entry name" value="4HBT_2"/>
    <property type="match status" value="1"/>
</dbReference>
<dbReference type="SUPFAM" id="SSF54637">
    <property type="entry name" value="Thioesterase/thiol ester dehydrase-isomerase"/>
    <property type="match status" value="1"/>
</dbReference>
<dbReference type="Gene3D" id="3.10.129.10">
    <property type="entry name" value="Hotdog Thioesterase"/>
    <property type="match status" value="1"/>
</dbReference>
<dbReference type="PATRIC" id="fig|1424334.3.peg.3723"/>
<dbReference type="Proteomes" id="UP000018733">
    <property type="component" value="Unassembled WGS sequence"/>
</dbReference>
<dbReference type="EMBL" id="AYXT01000012">
    <property type="protein sequence ID" value="ETF01258.1"/>
    <property type="molecule type" value="Genomic_DNA"/>
</dbReference>
<protein>
    <submittedName>
        <fullName evidence="1">Thioesterase</fullName>
    </submittedName>
</protein>
<keyword evidence="2" id="KW-1185">Reference proteome</keyword>
<dbReference type="CDD" id="cd00586">
    <property type="entry name" value="4HBT"/>
    <property type="match status" value="1"/>
</dbReference>
<dbReference type="eggNOG" id="COG0824">
    <property type="taxonomic scope" value="Bacteria"/>
</dbReference>
<dbReference type="GO" id="GO:0047617">
    <property type="term" value="F:fatty acyl-CoA hydrolase activity"/>
    <property type="evidence" value="ECO:0007669"/>
    <property type="project" value="TreeGrafter"/>
</dbReference>
<evidence type="ECO:0000313" key="2">
    <source>
        <dbReference type="Proteomes" id="UP000018733"/>
    </source>
</evidence>
<reference evidence="1 2" key="1">
    <citation type="journal article" date="2014" name="Genome Announc.">
        <title>Draft Genome Sequence of Advenella kashmirensis Strain W13003, a Polycyclic Aromatic Hydrocarbon-Degrading Bacterium.</title>
        <authorList>
            <person name="Wang X."/>
            <person name="Jin D."/>
            <person name="Zhou L."/>
            <person name="Wu L."/>
            <person name="An W."/>
            <person name="Zhao L."/>
        </authorList>
    </citation>
    <scope>NUCLEOTIDE SEQUENCE [LARGE SCALE GENOMIC DNA]</scope>
    <source>
        <strain evidence="1 2">W13003</strain>
    </source>
</reference>
<comment type="caution">
    <text evidence="1">The sequence shown here is derived from an EMBL/GenBank/DDBJ whole genome shotgun (WGS) entry which is preliminary data.</text>
</comment>
<gene>
    <name evidence="1" type="ORF">W822_18545</name>
</gene>
<proteinExistence type="predicted"/>
<organism evidence="1 2">
    <name type="scientific">Advenella kashmirensis W13003</name>
    <dbReference type="NCBI Taxonomy" id="1424334"/>
    <lineage>
        <taxon>Bacteria</taxon>
        <taxon>Pseudomonadati</taxon>
        <taxon>Pseudomonadota</taxon>
        <taxon>Betaproteobacteria</taxon>
        <taxon>Burkholderiales</taxon>
        <taxon>Alcaligenaceae</taxon>
    </lineage>
</organism>
<sequence>MFSTVIPTRWSDMDADGRVNNLVILRFAEEARMQWAASLELAQIAPDLMPVVATVGADFLSPIPYPCDLIVDIRSRRLGNSSLDLGFDIADSVSTGRLYARACATWVWLDKRTSRPAPMPQSLREHCESFMTHAD</sequence>
<evidence type="ECO:0000313" key="1">
    <source>
        <dbReference type="EMBL" id="ETF01258.1"/>
    </source>
</evidence>
<dbReference type="InterPro" id="IPR029069">
    <property type="entry name" value="HotDog_dom_sf"/>
</dbReference>